<dbReference type="AlphaFoldDB" id="A0A5J4RLW0"/>
<comment type="caution">
    <text evidence="4">The sequence shown here is derived from an EMBL/GenBank/DDBJ whole genome shotgun (WGS) entry which is preliminary data.</text>
</comment>
<dbReference type="PANTHER" id="PTHR11559">
    <property type="entry name" value="CARBOXYLESTERASE"/>
    <property type="match status" value="1"/>
</dbReference>
<evidence type="ECO:0000259" key="3">
    <source>
        <dbReference type="Pfam" id="PF00135"/>
    </source>
</evidence>
<keyword evidence="2 4" id="KW-0378">Hydrolase</keyword>
<protein>
    <submittedName>
        <fullName evidence="4">Fumonisin B1 esterase</fullName>
        <ecNumber evidence="4">3.1.1.87</ecNumber>
    </submittedName>
</protein>
<dbReference type="InterPro" id="IPR029058">
    <property type="entry name" value="AB_hydrolase_fold"/>
</dbReference>
<dbReference type="EC" id="3.1.1.87" evidence="4"/>
<accession>A0A5J4RLW0</accession>
<dbReference type="InterPro" id="IPR002018">
    <property type="entry name" value="CarbesteraseB"/>
</dbReference>
<evidence type="ECO:0000256" key="2">
    <source>
        <dbReference type="ARBA" id="ARBA00022801"/>
    </source>
</evidence>
<organism evidence="4">
    <name type="scientific">termite gut metagenome</name>
    <dbReference type="NCBI Taxonomy" id="433724"/>
    <lineage>
        <taxon>unclassified sequences</taxon>
        <taxon>metagenomes</taxon>
        <taxon>organismal metagenomes</taxon>
    </lineage>
</organism>
<dbReference type="InterPro" id="IPR019826">
    <property type="entry name" value="Carboxylesterase_B_AS"/>
</dbReference>
<dbReference type="EMBL" id="SNRY01000984">
    <property type="protein sequence ID" value="KAA6334564.1"/>
    <property type="molecule type" value="Genomic_DNA"/>
</dbReference>
<gene>
    <name evidence="4" type="ORF">EZS27_017124</name>
</gene>
<name>A0A5J4RLW0_9ZZZZ</name>
<dbReference type="PROSITE" id="PS51257">
    <property type="entry name" value="PROKAR_LIPOPROTEIN"/>
    <property type="match status" value="1"/>
</dbReference>
<evidence type="ECO:0000313" key="4">
    <source>
        <dbReference type="EMBL" id="KAA6334564.1"/>
    </source>
</evidence>
<dbReference type="InterPro" id="IPR050309">
    <property type="entry name" value="Type-B_Carboxylest/Lipase"/>
</dbReference>
<dbReference type="SUPFAM" id="SSF53474">
    <property type="entry name" value="alpha/beta-Hydrolases"/>
    <property type="match status" value="1"/>
</dbReference>
<dbReference type="PROSITE" id="PS00122">
    <property type="entry name" value="CARBOXYLESTERASE_B_1"/>
    <property type="match status" value="1"/>
</dbReference>
<sequence length="520" mass="57637">MKRILLTMRGHYLGVIMGLFLVLSCQPGQKGRLVDASRVSTAVGHISGRTTDDRVVKIFMGIPFAAPPLGELRWKAPQPMDAWEGVRACVNPPASAMQAKPIPFFCWSKEFLIPDEPIDEDCLYLNVWTTARTDQDKLPVIVWIHGGGFSGGSGTVPLYDGEAMARKGVVFVTINYRLGILGFLAHPDLSAESSNQVSGNYGILDQIAALKWVQENIAAFGGDPSCVTIAGQSAGSFSVNMLVASPMSKGLFARAIAQSGGMFNRNLSRGLALQDAEKAGKQLTDRLGVSIADLRNLPADSLMRLPGRYTNITVDNVVIPDIRETFANRKQNDVPLISGWNADDGVSFAPPASKEEYIAGIKRQYRQQAEKFFRAFPAITDEEAYRSQRLISSLSFGWNNYTWAKLQTQTGSGKAYLYYFTYVPPGEPDYGAFHSAEFGYALHTLKKWDRPFTETDYQLEDRMSSYWVNFAKNGDPNGEGLPLWQAFDNDNPKLIELGEEIKAYPVPFLQQLHFLDQINE</sequence>
<dbReference type="Gene3D" id="3.40.50.1820">
    <property type="entry name" value="alpha/beta hydrolase"/>
    <property type="match status" value="1"/>
</dbReference>
<reference evidence="4" key="1">
    <citation type="submission" date="2019-03" db="EMBL/GenBank/DDBJ databases">
        <title>Single cell metagenomics reveals metabolic interactions within the superorganism composed of flagellate Streblomastix strix and complex community of Bacteroidetes bacteria on its surface.</title>
        <authorList>
            <person name="Treitli S.C."/>
            <person name="Kolisko M."/>
            <person name="Husnik F."/>
            <person name="Keeling P."/>
            <person name="Hampl V."/>
        </authorList>
    </citation>
    <scope>NUCLEOTIDE SEQUENCE</scope>
    <source>
        <strain evidence="4">STM</strain>
    </source>
</reference>
<proteinExistence type="inferred from homology"/>
<comment type="similarity">
    <text evidence="1">Belongs to the type-B carboxylesterase/lipase family.</text>
</comment>
<feature type="domain" description="Carboxylesterase type B" evidence="3">
    <location>
        <begin position="37"/>
        <end position="502"/>
    </location>
</feature>
<evidence type="ECO:0000256" key="1">
    <source>
        <dbReference type="ARBA" id="ARBA00005964"/>
    </source>
</evidence>
<dbReference type="Pfam" id="PF00135">
    <property type="entry name" value="COesterase"/>
    <property type="match status" value="1"/>
</dbReference>
<dbReference type="GO" id="GO:0016787">
    <property type="term" value="F:hydrolase activity"/>
    <property type="evidence" value="ECO:0007669"/>
    <property type="project" value="UniProtKB-KW"/>
</dbReference>